<name>A0A5E8BQK2_9ASCO</name>
<evidence type="ECO:0000256" key="5">
    <source>
        <dbReference type="ARBA" id="ARBA00022630"/>
    </source>
</evidence>
<dbReference type="AlphaFoldDB" id="A0A5E8BQK2"/>
<evidence type="ECO:0000256" key="7">
    <source>
        <dbReference type="ARBA" id="ARBA00022848"/>
    </source>
</evidence>
<keyword evidence="9 10" id="KW-0472">Membrane</keyword>
<dbReference type="EC" id="1.14.14.17" evidence="4 10"/>
<evidence type="ECO:0000256" key="6">
    <source>
        <dbReference type="ARBA" id="ARBA00022827"/>
    </source>
</evidence>
<keyword evidence="13" id="KW-1185">Reference proteome</keyword>
<dbReference type="GO" id="GO:0005789">
    <property type="term" value="C:endoplasmic reticulum membrane"/>
    <property type="evidence" value="ECO:0007669"/>
    <property type="project" value="UniProtKB-SubCell"/>
</dbReference>
<evidence type="ECO:0000256" key="4">
    <source>
        <dbReference type="ARBA" id="ARBA00012312"/>
    </source>
</evidence>
<dbReference type="GO" id="GO:0006696">
    <property type="term" value="P:ergosterol biosynthetic process"/>
    <property type="evidence" value="ECO:0007669"/>
    <property type="project" value="TreeGrafter"/>
</dbReference>
<evidence type="ECO:0000256" key="1">
    <source>
        <dbReference type="ARBA" id="ARBA00001974"/>
    </source>
</evidence>
<evidence type="ECO:0000256" key="2">
    <source>
        <dbReference type="ARBA" id="ARBA00004154"/>
    </source>
</evidence>
<feature type="domain" description="Squalene epoxidase" evidence="11">
    <location>
        <begin position="220"/>
        <end position="498"/>
    </location>
</feature>
<gene>
    <name evidence="12" type="ORF">SAPINGB_P003657</name>
</gene>
<dbReference type="Pfam" id="PF08491">
    <property type="entry name" value="SE"/>
    <property type="match status" value="1"/>
</dbReference>
<keyword evidence="6 10" id="KW-0274">FAD</keyword>
<keyword evidence="10" id="KW-1133">Transmembrane helix</keyword>
<evidence type="ECO:0000256" key="3">
    <source>
        <dbReference type="ARBA" id="ARBA00008802"/>
    </source>
</evidence>
<comment type="subcellular location">
    <subcellularLocation>
        <location evidence="10">Endoplasmic reticulum membrane</location>
        <topology evidence="10">Multi-pass membrane protein</topology>
    </subcellularLocation>
    <subcellularLocation>
        <location evidence="2">Microsome membrane</location>
        <topology evidence="2">Multi-pass membrane protein</topology>
    </subcellularLocation>
</comment>
<comment type="cofactor">
    <cofactor evidence="1 10">
        <name>FAD</name>
        <dbReference type="ChEBI" id="CHEBI:57692"/>
    </cofactor>
</comment>
<feature type="transmembrane region" description="Helical" evidence="10">
    <location>
        <begin position="498"/>
        <end position="517"/>
    </location>
</feature>
<evidence type="ECO:0000256" key="10">
    <source>
        <dbReference type="RuleBase" id="RU367121"/>
    </source>
</evidence>
<feature type="transmembrane region" description="Helical" evidence="10">
    <location>
        <begin position="468"/>
        <end position="486"/>
    </location>
</feature>
<dbReference type="InterPro" id="IPR013698">
    <property type="entry name" value="Squalene_epoxidase"/>
</dbReference>
<dbReference type="Proteomes" id="UP000398389">
    <property type="component" value="Unassembled WGS sequence"/>
</dbReference>
<evidence type="ECO:0000313" key="12">
    <source>
        <dbReference type="EMBL" id="VVT53603.1"/>
    </source>
</evidence>
<reference evidence="12 13" key="1">
    <citation type="submission" date="2019-09" db="EMBL/GenBank/DDBJ databases">
        <authorList>
            <person name="Brejova B."/>
        </authorList>
    </citation>
    <scope>NUCLEOTIDE SEQUENCE [LARGE SCALE GENOMIC DNA]</scope>
</reference>
<comment type="function">
    <text evidence="10">Catalyzes the stereospecific oxidation of squalene to (S)-2,3-epoxysqualene, and is considered to be a rate-limiting enzyme in steroid biosynthesis.</text>
</comment>
<accession>A0A5E8BQK2</accession>
<protein>
    <recommendedName>
        <fullName evidence="4 10">Squalene monooxygenase</fullName>
        <ecNumber evidence="4 10">1.14.14.17</ecNumber>
    </recommendedName>
</protein>
<evidence type="ECO:0000256" key="9">
    <source>
        <dbReference type="ARBA" id="ARBA00023136"/>
    </source>
</evidence>
<comment type="catalytic activity">
    <reaction evidence="10">
        <text>squalene + reduced [NADPH--hemoprotein reductase] + O2 = (S)-2,3-epoxysqualene + oxidized [NADPH--hemoprotein reductase] + H2O + H(+)</text>
        <dbReference type="Rhea" id="RHEA:25282"/>
        <dbReference type="Rhea" id="RHEA-COMP:11964"/>
        <dbReference type="Rhea" id="RHEA-COMP:11965"/>
        <dbReference type="ChEBI" id="CHEBI:15377"/>
        <dbReference type="ChEBI" id="CHEBI:15378"/>
        <dbReference type="ChEBI" id="CHEBI:15379"/>
        <dbReference type="ChEBI" id="CHEBI:15440"/>
        <dbReference type="ChEBI" id="CHEBI:15441"/>
        <dbReference type="ChEBI" id="CHEBI:57618"/>
        <dbReference type="ChEBI" id="CHEBI:58210"/>
        <dbReference type="EC" id="1.14.14.17"/>
    </reaction>
</comment>
<dbReference type="EMBL" id="CABVLU010000003">
    <property type="protein sequence ID" value="VVT53603.1"/>
    <property type="molecule type" value="Genomic_DNA"/>
</dbReference>
<keyword evidence="7" id="KW-0492">Microsome</keyword>
<dbReference type="RefSeq" id="XP_031854264.1">
    <property type="nucleotide sequence ID" value="XM_031998373.1"/>
</dbReference>
<feature type="transmembrane region" description="Helical" evidence="10">
    <location>
        <begin position="413"/>
        <end position="430"/>
    </location>
</feature>
<dbReference type="InterPro" id="IPR036188">
    <property type="entry name" value="FAD/NAD-bd_sf"/>
</dbReference>
<dbReference type="UniPathway" id="UPA00767">
    <property type="reaction ID" value="UER00752"/>
</dbReference>
<organism evidence="12 13">
    <name type="scientific">Magnusiomyces paraingens</name>
    <dbReference type="NCBI Taxonomy" id="2606893"/>
    <lineage>
        <taxon>Eukaryota</taxon>
        <taxon>Fungi</taxon>
        <taxon>Dikarya</taxon>
        <taxon>Ascomycota</taxon>
        <taxon>Saccharomycotina</taxon>
        <taxon>Dipodascomycetes</taxon>
        <taxon>Dipodascales</taxon>
        <taxon>Dipodascaceae</taxon>
        <taxon>Magnusiomyces</taxon>
    </lineage>
</organism>
<sequence>MSSQPQNQTSLPPGAAAVYDMIIVGAGVVGPALAHAMALQGRRVALIERDLREPNRIVGELLQPAGLHALERLGLASCVEGIDAIPEIGYTIFYEGQSVKLPYPPRGYPSTRGTPSAANAAIVEKPGTPLQDIIKVRENGVSFHHGRFIMNLRKAAAKHTDYVDVIEATVTATITEEEEVEPPELLAKKRIHRRLGRVVGVRIKQAVGADKSVTEERTLFAPITVIADGTTSKFRKEYTTRSPVVKSHFVGVVLDNAELVAPNHGHVLLGTKFAPVLVYQIGTTETRALFDIQGKLPSISNGDMAKHLTENVVPYLPQQLQPSMRAAIDKGQFRSMPNQFLPTSPQRTPGVIVLGDAWNMRHPLTGGGMTVALNDVDLLRTLLRDTAGTLDWADWDAVQAQVLEPFYWRRKNLGAVVNILAQALYALFAANSEDLYVLQRGCFRYFERGGACVADPVSLLSGILPRPLVLFNHFFAVAFYAIYCNFCDAGLAGFPGALLRSITVLYTATIVILPYILEELKWY</sequence>
<comment type="similarity">
    <text evidence="3 10">Belongs to the squalene monooxygenase family.</text>
</comment>
<keyword evidence="10" id="KW-0812">Transmembrane</keyword>
<feature type="transmembrane region" description="Helical" evidence="10">
    <location>
        <begin position="16"/>
        <end position="39"/>
    </location>
</feature>
<dbReference type="Gene3D" id="3.50.50.60">
    <property type="entry name" value="FAD/NAD(P)-binding domain"/>
    <property type="match status" value="2"/>
</dbReference>
<dbReference type="PANTHER" id="PTHR10835">
    <property type="entry name" value="SQUALENE MONOOXYGENASE"/>
    <property type="match status" value="1"/>
</dbReference>
<keyword evidence="8 10" id="KW-0560">Oxidoreductase</keyword>
<dbReference type="GO" id="GO:0004506">
    <property type="term" value="F:squalene monooxygenase activity"/>
    <property type="evidence" value="ECO:0007669"/>
    <property type="project" value="UniProtKB-UniRule"/>
</dbReference>
<dbReference type="PANTHER" id="PTHR10835:SF0">
    <property type="entry name" value="SQUALENE MONOOXYGENASE"/>
    <property type="match status" value="1"/>
</dbReference>
<keyword evidence="10" id="KW-0256">Endoplasmic reticulum</keyword>
<proteinExistence type="inferred from homology"/>
<evidence type="ECO:0000256" key="8">
    <source>
        <dbReference type="ARBA" id="ARBA00023002"/>
    </source>
</evidence>
<evidence type="ECO:0000313" key="13">
    <source>
        <dbReference type="Proteomes" id="UP000398389"/>
    </source>
</evidence>
<dbReference type="SUPFAM" id="SSF51905">
    <property type="entry name" value="FAD/NAD(P)-binding domain"/>
    <property type="match status" value="1"/>
</dbReference>
<dbReference type="PRINTS" id="PR00420">
    <property type="entry name" value="RNGMNOXGNASE"/>
</dbReference>
<dbReference type="InterPro" id="IPR040125">
    <property type="entry name" value="Squalene_monox"/>
</dbReference>
<dbReference type="GO" id="GO:0050660">
    <property type="term" value="F:flavin adenine dinucleotide binding"/>
    <property type="evidence" value="ECO:0007669"/>
    <property type="project" value="UniProtKB-UniRule"/>
</dbReference>
<dbReference type="OrthoDB" id="1678617at2759"/>
<keyword evidence="5 10" id="KW-0285">Flavoprotein</keyword>
<dbReference type="GeneID" id="43582473"/>
<evidence type="ECO:0000259" key="11">
    <source>
        <dbReference type="Pfam" id="PF08491"/>
    </source>
</evidence>